<feature type="region of interest" description="Disordered" evidence="1">
    <location>
        <begin position="1"/>
        <end position="71"/>
    </location>
</feature>
<gene>
    <name evidence="2" type="ORF">Pmani_036742</name>
</gene>
<feature type="compositionally biased region" description="Basic and acidic residues" evidence="1">
    <location>
        <begin position="1"/>
        <end position="26"/>
    </location>
</feature>
<name>A0AAE1NJI8_9EUCA</name>
<evidence type="ECO:0000313" key="3">
    <source>
        <dbReference type="Proteomes" id="UP001292094"/>
    </source>
</evidence>
<proteinExistence type="predicted"/>
<feature type="compositionally biased region" description="Basic and acidic residues" evidence="1">
    <location>
        <begin position="34"/>
        <end position="71"/>
    </location>
</feature>
<dbReference type="EMBL" id="JAWZYT010005508">
    <property type="protein sequence ID" value="KAK4290347.1"/>
    <property type="molecule type" value="Genomic_DNA"/>
</dbReference>
<evidence type="ECO:0000256" key="1">
    <source>
        <dbReference type="SAM" id="MobiDB-lite"/>
    </source>
</evidence>
<comment type="caution">
    <text evidence="2">The sequence shown here is derived from an EMBL/GenBank/DDBJ whole genome shotgun (WGS) entry which is preliminary data.</text>
</comment>
<protein>
    <submittedName>
        <fullName evidence="2">Uncharacterized protein</fullName>
    </submittedName>
</protein>
<organism evidence="2 3">
    <name type="scientific">Petrolisthes manimaculis</name>
    <dbReference type="NCBI Taxonomy" id="1843537"/>
    <lineage>
        <taxon>Eukaryota</taxon>
        <taxon>Metazoa</taxon>
        <taxon>Ecdysozoa</taxon>
        <taxon>Arthropoda</taxon>
        <taxon>Crustacea</taxon>
        <taxon>Multicrustacea</taxon>
        <taxon>Malacostraca</taxon>
        <taxon>Eumalacostraca</taxon>
        <taxon>Eucarida</taxon>
        <taxon>Decapoda</taxon>
        <taxon>Pleocyemata</taxon>
        <taxon>Anomura</taxon>
        <taxon>Galatheoidea</taxon>
        <taxon>Porcellanidae</taxon>
        <taxon>Petrolisthes</taxon>
    </lineage>
</organism>
<sequence length="71" mass="7764">MSWEGGKESGGRKRVKGGEKDVREGGKCQGGRKGVKEGEEGVRGRGRSQGERKESGGEEGIRERQGRYLEQ</sequence>
<dbReference type="AlphaFoldDB" id="A0AAE1NJI8"/>
<accession>A0AAE1NJI8</accession>
<dbReference type="Proteomes" id="UP001292094">
    <property type="component" value="Unassembled WGS sequence"/>
</dbReference>
<keyword evidence="3" id="KW-1185">Reference proteome</keyword>
<reference evidence="2" key="1">
    <citation type="submission" date="2023-11" db="EMBL/GenBank/DDBJ databases">
        <title>Genome assemblies of two species of porcelain crab, Petrolisthes cinctipes and Petrolisthes manimaculis (Anomura: Porcellanidae).</title>
        <authorList>
            <person name="Angst P."/>
        </authorList>
    </citation>
    <scope>NUCLEOTIDE SEQUENCE</scope>
    <source>
        <strain evidence="2">PB745_02</strain>
        <tissue evidence="2">Gill</tissue>
    </source>
</reference>
<evidence type="ECO:0000313" key="2">
    <source>
        <dbReference type="EMBL" id="KAK4290347.1"/>
    </source>
</evidence>